<dbReference type="Proteomes" id="UP001176806">
    <property type="component" value="Unassembled WGS sequence"/>
</dbReference>
<organism evidence="1 2">
    <name type="scientific">Flavivirga jejuensis</name>
    <dbReference type="NCBI Taxonomy" id="870487"/>
    <lineage>
        <taxon>Bacteria</taxon>
        <taxon>Pseudomonadati</taxon>
        <taxon>Bacteroidota</taxon>
        <taxon>Flavobacteriia</taxon>
        <taxon>Flavobacteriales</taxon>
        <taxon>Flavobacteriaceae</taxon>
        <taxon>Flavivirga</taxon>
    </lineage>
</organism>
<proteinExistence type="predicted"/>
<accession>A0ABT8WPX4</accession>
<sequence length="257" mass="30994">MNNKVINLFDNKIVPNKGVKYSELLEQFMSPFTDEFIDAAYIDDIFEFSMNAWNMANINIMMPNEDIEKEMNAIEQEGEDISLLKKMIAHKEEKYKVFTNFIIDYELKEPQPGKAPMLSVVTQEEHAYLSDMVNEIKEEENLHYQEDYHENYINRSAIVLKPQQPFLDWFSNLNPDEDFEEELKETNIYLVDDTIDDVEKWLKKKFDTFFMMELEEWHGNKKEWPQKRNYKMFNLWFRVEISKMIYDLEKKPVLKSE</sequence>
<comment type="caution">
    <text evidence="1">The sequence shown here is derived from an EMBL/GenBank/DDBJ whole genome shotgun (WGS) entry which is preliminary data.</text>
</comment>
<gene>
    <name evidence="1" type="ORF">Q4Q40_12640</name>
</gene>
<dbReference type="RefSeq" id="WP_303302206.1">
    <property type="nucleotide sequence ID" value="NZ_BAABDA010000035.1"/>
</dbReference>
<dbReference type="EMBL" id="JAUOEL010000004">
    <property type="protein sequence ID" value="MDO5975039.1"/>
    <property type="molecule type" value="Genomic_DNA"/>
</dbReference>
<name>A0ABT8WPX4_9FLAO</name>
<evidence type="ECO:0000313" key="2">
    <source>
        <dbReference type="Proteomes" id="UP001176806"/>
    </source>
</evidence>
<protein>
    <submittedName>
        <fullName evidence="1">Uncharacterized protein</fullName>
    </submittedName>
</protein>
<evidence type="ECO:0000313" key="1">
    <source>
        <dbReference type="EMBL" id="MDO5975039.1"/>
    </source>
</evidence>
<reference evidence="1" key="1">
    <citation type="submission" date="2023-07" db="EMBL/GenBank/DDBJ databases">
        <title>Two novel species in the genus Flavivirga.</title>
        <authorList>
            <person name="Kwon K."/>
        </authorList>
    </citation>
    <scope>NUCLEOTIDE SEQUENCE</scope>
    <source>
        <strain evidence="1">KACC 14158</strain>
    </source>
</reference>
<keyword evidence="2" id="KW-1185">Reference proteome</keyword>